<organism evidence="6 7">
    <name type="scientific">Mycolicibacterium aubagnense</name>
    <dbReference type="NCBI Taxonomy" id="319707"/>
    <lineage>
        <taxon>Bacteria</taxon>
        <taxon>Bacillati</taxon>
        <taxon>Actinomycetota</taxon>
        <taxon>Actinomycetes</taxon>
        <taxon>Mycobacteriales</taxon>
        <taxon>Mycobacteriaceae</taxon>
        <taxon>Mycolicibacterium</taxon>
    </lineage>
</organism>
<dbReference type="InterPro" id="IPR016035">
    <property type="entry name" value="Acyl_Trfase/lysoPLipase"/>
</dbReference>
<dbReference type="EMBL" id="AP022577">
    <property type="protein sequence ID" value="BBX86421.1"/>
    <property type="molecule type" value="Genomic_DNA"/>
</dbReference>
<dbReference type="Proteomes" id="UP000465609">
    <property type="component" value="Chromosome"/>
</dbReference>
<evidence type="ECO:0000256" key="4">
    <source>
        <dbReference type="PROSITE-ProRule" id="PRU01161"/>
    </source>
</evidence>
<dbReference type="PANTHER" id="PTHR14226">
    <property type="entry name" value="NEUROPATHY TARGET ESTERASE/SWISS CHEESE D.MELANOGASTER"/>
    <property type="match status" value="1"/>
</dbReference>
<evidence type="ECO:0000256" key="3">
    <source>
        <dbReference type="ARBA" id="ARBA00023098"/>
    </source>
</evidence>
<dbReference type="PROSITE" id="PS51635">
    <property type="entry name" value="PNPLA"/>
    <property type="match status" value="1"/>
</dbReference>
<protein>
    <recommendedName>
        <fullName evidence="5">PNPLA domain-containing protein</fullName>
    </recommendedName>
</protein>
<evidence type="ECO:0000256" key="2">
    <source>
        <dbReference type="ARBA" id="ARBA00022963"/>
    </source>
</evidence>
<dbReference type="Gene3D" id="3.40.1090.10">
    <property type="entry name" value="Cytosolic phospholipase A2 catalytic domain"/>
    <property type="match status" value="2"/>
</dbReference>
<accession>A0ABM7II33</accession>
<keyword evidence="1 4" id="KW-0378">Hydrolase</keyword>
<name>A0ABM7II33_9MYCO</name>
<feature type="short sequence motif" description="GXSXG" evidence="4">
    <location>
        <begin position="59"/>
        <end position="63"/>
    </location>
</feature>
<feature type="short sequence motif" description="DGA/G" evidence="4">
    <location>
        <begin position="205"/>
        <end position="207"/>
    </location>
</feature>
<feature type="active site" description="Nucleophile" evidence="4">
    <location>
        <position position="61"/>
    </location>
</feature>
<dbReference type="PANTHER" id="PTHR14226:SF57">
    <property type="entry name" value="BLR7027 PROTEIN"/>
    <property type="match status" value="1"/>
</dbReference>
<dbReference type="Pfam" id="PF01734">
    <property type="entry name" value="Patatin"/>
    <property type="match status" value="1"/>
</dbReference>
<keyword evidence="7" id="KW-1185">Reference proteome</keyword>
<feature type="active site" description="Proton acceptor" evidence="4">
    <location>
        <position position="205"/>
    </location>
</feature>
<dbReference type="InterPro" id="IPR050301">
    <property type="entry name" value="NTE"/>
</dbReference>
<evidence type="ECO:0000259" key="5">
    <source>
        <dbReference type="PROSITE" id="PS51635"/>
    </source>
</evidence>
<gene>
    <name evidence="6" type="ORF">MAUB_42940</name>
</gene>
<keyword evidence="2 4" id="KW-0442">Lipid degradation</keyword>
<dbReference type="InterPro" id="IPR002641">
    <property type="entry name" value="PNPLA_dom"/>
</dbReference>
<keyword evidence="3 4" id="KW-0443">Lipid metabolism</keyword>
<proteinExistence type="predicted"/>
<evidence type="ECO:0000256" key="1">
    <source>
        <dbReference type="ARBA" id="ARBA00022801"/>
    </source>
</evidence>
<evidence type="ECO:0000313" key="7">
    <source>
        <dbReference type="Proteomes" id="UP000465609"/>
    </source>
</evidence>
<dbReference type="SUPFAM" id="SSF52151">
    <property type="entry name" value="FabD/lysophospholipase-like"/>
    <property type="match status" value="1"/>
</dbReference>
<evidence type="ECO:0000313" key="6">
    <source>
        <dbReference type="EMBL" id="BBX86421.1"/>
    </source>
</evidence>
<feature type="domain" description="PNPLA" evidence="5">
    <location>
        <begin position="20"/>
        <end position="219"/>
    </location>
</feature>
<reference evidence="6 7" key="1">
    <citation type="journal article" date="2019" name="Emerg. Microbes Infect.">
        <title>Comprehensive subspecies identification of 175 nontuberculous mycobacteria species based on 7547 genomic profiles.</title>
        <authorList>
            <person name="Matsumoto Y."/>
            <person name="Kinjo T."/>
            <person name="Motooka D."/>
            <person name="Nabeya D."/>
            <person name="Jung N."/>
            <person name="Uechi K."/>
            <person name="Horii T."/>
            <person name="Iida T."/>
            <person name="Fujita J."/>
            <person name="Nakamura S."/>
        </authorList>
    </citation>
    <scope>NUCLEOTIDE SEQUENCE [LARGE SCALE GENOMIC DNA]</scope>
    <source>
        <strain evidence="6 7">JCM 15296</strain>
    </source>
</reference>
<feature type="short sequence motif" description="GXGXXG" evidence="4">
    <location>
        <begin position="24"/>
        <end position="29"/>
    </location>
</feature>
<sequence length="298" mass="30336">MTFPGARRIRLDALMTKRALVLAGGGIAGIAWETGVLQGIADEAPEIAAAVRNADVVLGTSAGSAVGAQLGSALSISELFERQIAAESAEISPGVNIEVVLTVFVEAMSAGNGAARAQQLQRLGKAAAAAETVDPAVRRDVIERRLPSHDWPDHDLRITGVDIDTGELVVFTRESGVSLVDAVEASCAVPAAWPVVTIGGRRFMDGGMGSSVNMIAVKDCDSAVVLVPAPSDSPSPFGAGPGADVRSFAGSACAIYADDASLAAFGIDPLDPACRIPSAQAGRAQGHRVAAEVAAFLA</sequence>